<keyword evidence="1" id="KW-0812">Transmembrane</keyword>
<dbReference type="GeneID" id="29003231"/>
<evidence type="ECO:0000256" key="1">
    <source>
        <dbReference type="SAM" id="Phobius"/>
    </source>
</evidence>
<evidence type="ECO:0000313" key="2">
    <source>
        <dbReference type="EMBL" id="OAD65614.1"/>
    </source>
</evidence>
<dbReference type="AlphaFoldDB" id="A0A162N3Z4"/>
<dbReference type="InParanoid" id="A0A162N3Z4"/>
<protein>
    <submittedName>
        <fullName evidence="2">Uncharacterized protein</fullName>
    </submittedName>
</protein>
<feature type="transmembrane region" description="Helical" evidence="1">
    <location>
        <begin position="28"/>
        <end position="56"/>
    </location>
</feature>
<sequence>MIRILVFEAIYHSRSLKTNRYTGLLLNIPILIIAMPTLMPTLDIFTYFVFVFLMVVKRRTNIQNKIQFFFLASLLVRLINYTLKFIEIWNHAPLPFLVLINLLPFSPLSVSLSLTTAIATAPPPPPPIATTKHDNSFFTLFF</sequence>
<feature type="transmembrane region" description="Helical" evidence="1">
    <location>
        <begin position="92"/>
        <end position="114"/>
    </location>
</feature>
<keyword evidence="3" id="KW-1185">Reference proteome</keyword>
<dbReference type="VEuPathDB" id="FungiDB:PHYBLDRAFT_70732"/>
<reference evidence="3" key="1">
    <citation type="submission" date="2015-06" db="EMBL/GenBank/DDBJ databases">
        <title>Expansion of signal transduction pathways in fungi by whole-genome duplication.</title>
        <authorList>
            <consortium name="DOE Joint Genome Institute"/>
            <person name="Corrochano L.M."/>
            <person name="Kuo A."/>
            <person name="Marcet-Houben M."/>
            <person name="Polaino S."/>
            <person name="Salamov A."/>
            <person name="Villalobos J.M."/>
            <person name="Alvarez M.I."/>
            <person name="Avalos J."/>
            <person name="Benito E.P."/>
            <person name="Benoit I."/>
            <person name="Burger G."/>
            <person name="Camino L.P."/>
            <person name="Canovas D."/>
            <person name="Cerda-Olmedo E."/>
            <person name="Cheng J.-F."/>
            <person name="Dominguez A."/>
            <person name="Elias M."/>
            <person name="Eslava A.P."/>
            <person name="Glaser F."/>
            <person name="Grimwood J."/>
            <person name="Gutierrez G."/>
            <person name="Heitman J."/>
            <person name="Henrissat B."/>
            <person name="Iturriaga E.A."/>
            <person name="Lang B.F."/>
            <person name="Lavin J.L."/>
            <person name="Lee S."/>
            <person name="Li W."/>
            <person name="Lindquist E."/>
            <person name="Lopez-Garcia S."/>
            <person name="Luque E.M."/>
            <person name="Marcos A.T."/>
            <person name="Martin J."/>
            <person name="McCluskey K."/>
            <person name="Medina H.R."/>
            <person name="Miralles-Duran A."/>
            <person name="Miyazaki A."/>
            <person name="Munoz-Torres E."/>
            <person name="Oguiza J.A."/>
            <person name="Ohm R."/>
            <person name="Olmedo M."/>
            <person name="Orejas M."/>
            <person name="Ortiz-Castellanos L."/>
            <person name="Pisabarro A.G."/>
            <person name="Rodriguez-Romero J."/>
            <person name="Ruiz-Herrera J."/>
            <person name="Ruiz-Vazquez R."/>
            <person name="Sanz C."/>
            <person name="Schackwitz W."/>
            <person name="Schmutz J."/>
            <person name="Shahriari M."/>
            <person name="Shelest E."/>
            <person name="Silva-Franco F."/>
            <person name="Soanes D."/>
            <person name="Syed K."/>
            <person name="Tagua V.G."/>
            <person name="Talbot N.J."/>
            <person name="Thon M."/>
            <person name="De vries R.P."/>
            <person name="Wiebenga A."/>
            <person name="Yadav J.S."/>
            <person name="Braun E.L."/>
            <person name="Baker S."/>
            <person name="Garre V."/>
            <person name="Horwitz B."/>
            <person name="Torres-Martinez S."/>
            <person name="Idnurm A."/>
            <person name="Herrera-Estrella A."/>
            <person name="Gabaldon T."/>
            <person name="Grigoriev I.V."/>
        </authorList>
    </citation>
    <scope>NUCLEOTIDE SEQUENCE [LARGE SCALE GENOMIC DNA]</scope>
    <source>
        <strain evidence="3">NRRL 1555(-)</strain>
    </source>
</reference>
<name>A0A162N3Z4_PHYB8</name>
<dbReference type="Proteomes" id="UP000077315">
    <property type="component" value="Unassembled WGS sequence"/>
</dbReference>
<keyword evidence="1" id="KW-0472">Membrane</keyword>
<gene>
    <name evidence="2" type="ORF">PHYBLDRAFT_70732</name>
</gene>
<evidence type="ECO:0000313" key="3">
    <source>
        <dbReference type="Proteomes" id="UP000077315"/>
    </source>
</evidence>
<proteinExistence type="predicted"/>
<accession>A0A162N3Z4</accession>
<keyword evidence="1" id="KW-1133">Transmembrane helix</keyword>
<feature type="transmembrane region" description="Helical" evidence="1">
    <location>
        <begin position="68"/>
        <end position="86"/>
    </location>
</feature>
<dbReference type="EMBL" id="KV441009">
    <property type="protein sequence ID" value="OAD65614.1"/>
    <property type="molecule type" value="Genomic_DNA"/>
</dbReference>
<dbReference type="RefSeq" id="XP_018283654.1">
    <property type="nucleotide sequence ID" value="XM_018442325.1"/>
</dbReference>
<organism evidence="2 3">
    <name type="scientific">Phycomyces blakesleeanus (strain ATCC 8743b / DSM 1359 / FGSC 10004 / NBRC 33097 / NRRL 1555)</name>
    <dbReference type="NCBI Taxonomy" id="763407"/>
    <lineage>
        <taxon>Eukaryota</taxon>
        <taxon>Fungi</taxon>
        <taxon>Fungi incertae sedis</taxon>
        <taxon>Mucoromycota</taxon>
        <taxon>Mucoromycotina</taxon>
        <taxon>Mucoromycetes</taxon>
        <taxon>Mucorales</taxon>
        <taxon>Phycomycetaceae</taxon>
        <taxon>Phycomyces</taxon>
    </lineage>
</organism>